<dbReference type="EMBL" id="CAJRST010017779">
    <property type="protein sequence ID" value="CAG5946918.1"/>
    <property type="molecule type" value="Genomic_DNA"/>
</dbReference>
<evidence type="ECO:0000313" key="3">
    <source>
        <dbReference type="Proteomes" id="UP000677803"/>
    </source>
</evidence>
<organism evidence="2 3">
    <name type="scientific">Menidia menidia</name>
    <name type="common">Atlantic silverside</name>
    <dbReference type="NCBI Taxonomy" id="238744"/>
    <lineage>
        <taxon>Eukaryota</taxon>
        <taxon>Metazoa</taxon>
        <taxon>Chordata</taxon>
        <taxon>Craniata</taxon>
        <taxon>Vertebrata</taxon>
        <taxon>Euteleostomi</taxon>
        <taxon>Actinopterygii</taxon>
        <taxon>Neopterygii</taxon>
        <taxon>Teleostei</taxon>
        <taxon>Neoteleostei</taxon>
        <taxon>Acanthomorphata</taxon>
        <taxon>Ovalentaria</taxon>
        <taxon>Atherinomorphae</taxon>
        <taxon>Atheriniformes</taxon>
        <taxon>Atherinopsidae</taxon>
        <taxon>Menidiinae</taxon>
        <taxon>Menidia</taxon>
    </lineage>
</organism>
<feature type="region of interest" description="Disordered" evidence="1">
    <location>
        <begin position="671"/>
        <end position="748"/>
    </location>
</feature>
<feature type="compositionally biased region" description="Acidic residues" evidence="1">
    <location>
        <begin position="730"/>
        <end position="743"/>
    </location>
</feature>
<feature type="compositionally biased region" description="Acidic residues" evidence="1">
    <location>
        <begin position="709"/>
        <end position="718"/>
    </location>
</feature>
<dbReference type="OrthoDB" id="10057873at2759"/>
<sequence>MEQQGSQTETICITEENLLPLVEKHFQDVTAAQWAMLASGEMDPEVEVIITRLLTDIVQTVSTVLLKIFLPKMQEMSTESEEQAVPTIKANLGDSLCKSFCSFFNAEQETLSEAKLLTKLAEEEIEEKVHSYLSEAANQQSLPSKPAIFVNSVSSNIRRLGEMVFQTTNYVKECLSSLPKCGKLCVKVSDELSELSTCVKSPESVKSLSESICDIITKWSNPQSPKTSQDGGQVSPPSPTRSAQSAAGEIMNIILDNLKISEDEQPAGSSQTGARQASHFDMTLIVDKMREFIAPSEPLNESEPKKITISKFAQRYFNKMKEDLKKVSVSPTLWVSVIWCSWSMSAFLQIPIPLNSHTCTFLFLLFYLLLHLIQPPNMSLCCPGLYYPANELQEGFTSPLASGSVQDIGCHHLHQPFVLPRYYHHPLIVSHNFSPHPQAGHKKLLFTIREWNLLKEIVDILKPFEEATDLTQGEKIVTIGAVVRSVLSLNHHLEKLKPQVRFLNGPVSSLQASLNKRFLGIFISVQMARAEEGITAPFSDPVYLKAAALDPAFSLLLVEHHVLGSQDMKTEVTQKVKDLILENAADPTKLEQHVTPGDKDQKDCEDGGLFAAYCKRQKKDVQTSPALQLKDAVGKFVQQILLQMIKEKSEQAVDNENAAGALQDIENLLTVGIPPPEDTKAESESSQDSAPPSHSSHLSQPGEQREDDIVNENEDENEPAQVDEKHEDDQVTEESSYEEDDEPPQAAPKLTEHSFETLTNSFTLALLLRLLSKSKSENIDFNDDTAEIQKRLLFLVCPTTDSVDCEQMLMEDNLKDIIEVVGENFKSFGSVHKLLNAAMATDGTDFDVLISSLKHKLNAYVALLISSVLVLPQAGLAWGPTEFPGLPVGPMACPVHPVGPAECPQLLALQQIQQCQLGRSTPNWPPVGQPPRSTPMSAPVGARITKSSPMSVPVGAHLSRSTPMSEPVGARITTTPAPTEPHLLVSFHP</sequence>
<dbReference type="Proteomes" id="UP000677803">
    <property type="component" value="Unassembled WGS sequence"/>
</dbReference>
<evidence type="ECO:0000313" key="2">
    <source>
        <dbReference type="EMBL" id="CAG5946918.1"/>
    </source>
</evidence>
<reference evidence="2" key="1">
    <citation type="submission" date="2021-05" db="EMBL/GenBank/DDBJ databases">
        <authorList>
            <person name="Tigano A."/>
        </authorList>
    </citation>
    <scope>NUCLEOTIDE SEQUENCE</scope>
</reference>
<feature type="compositionally biased region" description="Low complexity" evidence="1">
    <location>
        <begin position="684"/>
        <end position="697"/>
    </location>
</feature>
<dbReference type="AlphaFoldDB" id="A0A8S4BGT5"/>
<accession>A0A8S4BGT5</accession>
<name>A0A8S4BGT5_9TELE</name>
<feature type="region of interest" description="Disordered" evidence="1">
    <location>
        <begin position="944"/>
        <end position="968"/>
    </location>
</feature>
<feature type="region of interest" description="Disordered" evidence="1">
    <location>
        <begin position="219"/>
        <end position="245"/>
    </location>
</feature>
<dbReference type="SUPFAM" id="SSF53098">
    <property type="entry name" value="Ribonuclease H-like"/>
    <property type="match status" value="1"/>
</dbReference>
<evidence type="ECO:0000256" key="1">
    <source>
        <dbReference type="SAM" id="MobiDB-lite"/>
    </source>
</evidence>
<keyword evidence="3" id="KW-1185">Reference proteome</keyword>
<gene>
    <name evidence="2" type="ORF">MMEN_LOCUS14172</name>
</gene>
<feature type="compositionally biased region" description="Polar residues" evidence="1">
    <location>
        <begin position="219"/>
        <end position="232"/>
    </location>
</feature>
<proteinExistence type="predicted"/>
<protein>
    <submittedName>
        <fullName evidence="2">(Atlantic silverside) hypothetical protein</fullName>
    </submittedName>
</protein>
<dbReference type="InterPro" id="IPR012337">
    <property type="entry name" value="RNaseH-like_sf"/>
</dbReference>
<comment type="caution">
    <text evidence="2">The sequence shown here is derived from an EMBL/GenBank/DDBJ whole genome shotgun (WGS) entry which is preliminary data.</text>
</comment>